<dbReference type="Gene3D" id="3.30.420.10">
    <property type="entry name" value="Ribonuclease H-like superfamily/Ribonuclease H"/>
    <property type="match status" value="1"/>
</dbReference>
<dbReference type="GO" id="GO:0004523">
    <property type="term" value="F:RNA-DNA hybrid ribonuclease activity"/>
    <property type="evidence" value="ECO:0007669"/>
    <property type="project" value="UniProtKB-EC"/>
</dbReference>
<reference evidence="15" key="2">
    <citation type="submission" date="2025-09" db="UniProtKB">
        <authorList>
            <consortium name="Ensembl"/>
        </authorList>
    </citation>
    <scope>IDENTIFICATION</scope>
</reference>
<dbReference type="Pfam" id="PF00078">
    <property type="entry name" value="RVT_1"/>
    <property type="match status" value="1"/>
</dbReference>
<dbReference type="PROSITE" id="PS50878">
    <property type="entry name" value="RT_POL"/>
    <property type="match status" value="1"/>
</dbReference>
<dbReference type="FunFam" id="3.10.10.10:FF:000007">
    <property type="entry name" value="Retrovirus-related Pol polyprotein from transposon 17.6-like Protein"/>
    <property type="match status" value="1"/>
</dbReference>
<keyword evidence="7" id="KW-0255">Endonuclease</keyword>
<dbReference type="PANTHER" id="PTHR37984">
    <property type="entry name" value="PROTEIN CBG26694"/>
    <property type="match status" value="1"/>
</dbReference>
<dbReference type="InterPro" id="IPR043128">
    <property type="entry name" value="Rev_trsase/Diguanyl_cyclase"/>
</dbReference>
<dbReference type="InterPro" id="IPR041588">
    <property type="entry name" value="Integrase_H2C2"/>
</dbReference>
<dbReference type="InterPro" id="IPR036397">
    <property type="entry name" value="RNaseH_sf"/>
</dbReference>
<evidence type="ECO:0000256" key="1">
    <source>
        <dbReference type="ARBA" id="ARBA00010879"/>
    </source>
</evidence>
<evidence type="ECO:0000256" key="10">
    <source>
        <dbReference type="ARBA" id="ARBA00023268"/>
    </source>
</evidence>
<evidence type="ECO:0000256" key="4">
    <source>
        <dbReference type="ARBA" id="ARBA00022679"/>
    </source>
</evidence>
<keyword evidence="5" id="KW-0548">Nucleotidyltransferase</keyword>
<feature type="region of interest" description="Disordered" evidence="12">
    <location>
        <begin position="358"/>
        <end position="395"/>
    </location>
</feature>
<dbReference type="Gene3D" id="3.30.70.270">
    <property type="match status" value="2"/>
</dbReference>
<proteinExistence type="inferred from homology"/>
<keyword evidence="16" id="KW-1185">Reference proteome</keyword>
<dbReference type="GO" id="GO:0003964">
    <property type="term" value="F:RNA-directed DNA polymerase activity"/>
    <property type="evidence" value="ECO:0007669"/>
    <property type="project" value="UniProtKB-KW"/>
</dbReference>
<dbReference type="CDD" id="cd01647">
    <property type="entry name" value="RT_LTR"/>
    <property type="match status" value="1"/>
</dbReference>
<dbReference type="Pfam" id="PF17921">
    <property type="entry name" value="Integrase_H2C2"/>
    <property type="match status" value="1"/>
</dbReference>
<dbReference type="Pfam" id="PF00665">
    <property type="entry name" value="rve"/>
    <property type="match status" value="1"/>
</dbReference>
<evidence type="ECO:0000256" key="7">
    <source>
        <dbReference type="ARBA" id="ARBA00022759"/>
    </source>
</evidence>
<dbReference type="FunFam" id="1.10.340.70:FF:000001">
    <property type="entry name" value="Retrovirus-related Pol polyprotein from transposon gypsy-like Protein"/>
    <property type="match status" value="1"/>
</dbReference>
<evidence type="ECO:0000256" key="6">
    <source>
        <dbReference type="ARBA" id="ARBA00022722"/>
    </source>
</evidence>
<name>A0A8C5PDN4_9ANUR</name>
<dbReference type="PROSITE" id="PS50994">
    <property type="entry name" value="INTEGRASE"/>
    <property type="match status" value="1"/>
</dbReference>
<dbReference type="Gene3D" id="3.10.10.10">
    <property type="entry name" value="HIV Type 1 Reverse Transcriptase, subunit A, domain 1"/>
    <property type="match status" value="1"/>
</dbReference>
<feature type="region of interest" description="Disordered" evidence="12">
    <location>
        <begin position="748"/>
        <end position="768"/>
    </location>
</feature>
<evidence type="ECO:0000256" key="9">
    <source>
        <dbReference type="ARBA" id="ARBA00022918"/>
    </source>
</evidence>
<dbReference type="SUPFAM" id="SSF53098">
    <property type="entry name" value="Ribonuclease H-like"/>
    <property type="match status" value="1"/>
</dbReference>
<dbReference type="FunFam" id="3.30.420.10:FF:000032">
    <property type="entry name" value="Retrovirus-related Pol polyprotein from transposon 297-like Protein"/>
    <property type="match status" value="1"/>
</dbReference>
<evidence type="ECO:0000256" key="12">
    <source>
        <dbReference type="SAM" id="MobiDB-lite"/>
    </source>
</evidence>
<evidence type="ECO:0000259" key="14">
    <source>
        <dbReference type="PROSITE" id="PS50994"/>
    </source>
</evidence>
<feature type="domain" description="Reverse transcriptase" evidence="13">
    <location>
        <begin position="465"/>
        <end position="643"/>
    </location>
</feature>
<feature type="domain" description="Integrase catalytic" evidence="14">
    <location>
        <begin position="75"/>
        <end position="233"/>
    </location>
</feature>
<dbReference type="SUPFAM" id="SSF56672">
    <property type="entry name" value="DNA/RNA polymerases"/>
    <property type="match status" value="1"/>
</dbReference>
<dbReference type="InterPro" id="IPR012337">
    <property type="entry name" value="RNaseH-like_sf"/>
</dbReference>
<dbReference type="Proteomes" id="UP000694569">
    <property type="component" value="Unplaced"/>
</dbReference>
<dbReference type="Ensembl" id="ENSLLET00000015928.1">
    <property type="protein sequence ID" value="ENSLLEP00000015342.1"/>
    <property type="gene ID" value="ENSLLEG00000009777.1"/>
</dbReference>
<feature type="region of interest" description="Disordered" evidence="12">
    <location>
        <begin position="421"/>
        <end position="444"/>
    </location>
</feature>
<dbReference type="Gene3D" id="1.10.340.70">
    <property type="match status" value="1"/>
</dbReference>
<dbReference type="GO" id="GO:0006508">
    <property type="term" value="P:proteolysis"/>
    <property type="evidence" value="ECO:0007669"/>
    <property type="project" value="UniProtKB-KW"/>
</dbReference>
<keyword evidence="3" id="KW-0645">Protease</keyword>
<dbReference type="GeneTree" id="ENSGT01050000244855"/>
<keyword evidence="9" id="KW-0695">RNA-directed DNA polymerase</keyword>
<keyword evidence="8" id="KW-0378">Hydrolase</keyword>
<protein>
    <recommendedName>
        <fullName evidence="11">Gypsy retrotransposon integrase-like protein 1</fullName>
        <ecNumber evidence="2">3.1.26.4</ecNumber>
    </recommendedName>
</protein>
<evidence type="ECO:0000256" key="8">
    <source>
        <dbReference type="ARBA" id="ARBA00022801"/>
    </source>
</evidence>
<evidence type="ECO:0000256" key="3">
    <source>
        <dbReference type="ARBA" id="ARBA00022670"/>
    </source>
</evidence>
<dbReference type="GO" id="GO:0003676">
    <property type="term" value="F:nucleic acid binding"/>
    <property type="evidence" value="ECO:0007669"/>
    <property type="project" value="InterPro"/>
</dbReference>
<evidence type="ECO:0000256" key="5">
    <source>
        <dbReference type="ARBA" id="ARBA00022695"/>
    </source>
</evidence>
<dbReference type="FunFam" id="3.30.70.270:FF:000020">
    <property type="entry name" value="Transposon Tf2-6 polyprotein-like Protein"/>
    <property type="match status" value="1"/>
</dbReference>
<sequence length="768" mass="84891">MVVPQGPRQELLRLAHDIPLAGHLGQKKTRHRLARAFFWPRLSEDTREFCRTCPVCQKAGKAGDHPKAPLHPMPIIQEPFSRVAVDLIGPLPRPSATGKKYILTIVDYATRYPEAVALANIQADTVADALLRVFTRVGFPREILSDQGTQFTAELTQQLWRLCGVKALHSAPYHPQTNGLCERFNGTLKQLIRAFVHERKDWEQYLPHLLFAYREVPQESTGYSPFELLYGRQVRGPLDLVRAQWEGKQEEDGVPVVSYVLKLRRALGRTCRVGPGKRGNRSGSTEDVVRPGCLQPLVLRGTEGSGVETTAAEQAAGGLARSLHGGNPTGGYHLCGGELRGHQNPTDVPRQYVESLPRTPGDSGCHMRSGCRRDGTVSPGRATRGGQTTLGCGSGAVGGGVGVREAGTSTATASELLGSLFSPSGLHRPSRSFRGHPGQRPLRQPAYRLPEAVRETMRTEIREMLELGVIEPSASPWASPVVLVPKKDGTTRFCVDYRRVNDCTTTDAYPMPRVDELLDQIARGHFLTTVDLCRGYWQIPLDEEATPKSAFITPFGLYQFRVMPFGMKNAPATFQRLIDRLLDGLQGFACAYLDDIAIYSQSWEEHLVHVGTVLGRIRDANLTLKPEKCKVGMAEVQYLGHRVGCGVQRPEPAKIEAILDWPTPVTKTQVLAFLGTAGYYRKFVPRYSDLAKPLTDLTKKSLPRQVLWSPECEQAFQQLKAALTQAPLLAAPDYNRRFIIHTERVHVRTGSCPEPSGGRRGRPSSGLH</sequence>
<evidence type="ECO:0000259" key="13">
    <source>
        <dbReference type="PROSITE" id="PS50878"/>
    </source>
</evidence>
<dbReference type="InterPro" id="IPR050951">
    <property type="entry name" value="Retrovirus_Pol_polyprotein"/>
</dbReference>
<dbReference type="InterPro" id="IPR043502">
    <property type="entry name" value="DNA/RNA_pol_sf"/>
</dbReference>
<dbReference type="OrthoDB" id="10000497at2759"/>
<dbReference type="InterPro" id="IPR000477">
    <property type="entry name" value="RT_dom"/>
</dbReference>
<dbReference type="GO" id="GO:0015074">
    <property type="term" value="P:DNA integration"/>
    <property type="evidence" value="ECO:0007669"/>
    <property type="project" value="InterPro"/>
</dbReference>
<evidence type="ECO:0000256" key="11">
    <source>
        <dbReference type="ARBA" id="ARBA00039658"/>
    </source>
</evidence>
<keyword evidence="4" id="KW-0808">Transferase</keyword>
<dbReference type="EC" id="3.1.26.4" evidence="2"/>
<keyword evidence="6" id="KW-0540">Nuclease</keyword>
<comment type="similarity">
    <text evidence="1">Belongs to the beta type-B retroviral polymerase family. HERV class-II K(HML-2) pol subfamily.</text>
</comment>
<evidence type="ECO:0000256" key="2">
    <source>
        <dbReference type="ARBA" id="ARBA00012180"/>
    </source>
</evidence>
<evidence type="ECO:0000313" key="16">
    <source>
        <dbReference type="Proteomes" id="UP000694569"/>
    </source>
</evidence>
<accession>A0A8C5PDN4</accession>
<dbReference type="InterPro" id="IPR001584">
    <property type="entry name" value="Integrase_cat-core"/>
</dbReference>
<evidence type="ECO:0000313" key="15">
    <source>
        <dbReference type="Ensembl" id="ENSLLEP00000015342.1"/>
    </source>
</evidence>
<reference evidence="15" key="1">
    <citation type="submission" date="2025-08" db="UniProtKB">
        <authorList>
            <consortium name="Ensembl"/>
        </authorList>
    </citation>
    <scope>IDENTIFICATION</scope>
</reference>
<organism evidence="15 16">
    <name type="scientific">Leptobrachium leishanense</name>
    <name type="common">Leishan spiny toad</name>
    <dbReference type="NCBI Taxonomy" id="445787"/>
    <lineage>
        <taxon>Eukaryota</taxon>
        <taxon>Metazoa</taxon>
        <taxon>Chordata</taxon>
        <taxon>Craniata</taxon>
        <taxon>Vertebrata</taxon>
        <taxon>Euteleostomi</taxon>
        <taxon>Amphibia</taxon>
        <taxon>Batrachia</taxon>
        <taxon>Anura</taxon>
        <taxon>Pelobatoidea</taxon>
        <taxon>Megophryidae</taxon>
        <taxon>Leptobrachium</taxon>
    </lineage>
</organism>
<dbReference type="AlphaFoldDB" id="A0A8C5PDN4"/>
<keyword evidence="10" id="KW-0511">Multifunctional enzyme</keyword>
<dbReference type="GO" id="GO:0008233">
    <property type="term" value="F:peptidase activity"/>
    <property type="evidence" value="ECO:0007669"/>
    <property type="project" value="UniProtKB-KW"/>
</dbReference>
<dbReference type="PANTHER" id="PTHR37984:SF5">
    <property type="entry name" value="PROTEIN NYNRIN-LIKE"/>
    <property type="match status" value="1"/>
</dbReference>
<dbReference type="Pfam" id="PF17919">
    <property type="entry name" value="RT_RNaseH_2"/>
    <property type="match status" value="1"/>
</dbReference>
<dbReference type="InterPro" id="IPR041577">
    <property type="entry name" value="RT_RNaseH_2"/>
</dbReference>